<dbReference type="RefSeq" id="XP_033457239.1">
    <property type="nucleotide sequence ID" value="XM_033602304.1"/>
</dbReference>
<dbReference type="PROSITE" id="PS50966">
    <property type="entry name" value="ZF_SWIM"/>
    <property type="match status" value="1"/>
</dbReference>
<organism evidence="5">
    <name type="scientific">Dissoconium aciculare CBS 342.82</name>
    <dbReference type="NCBI Taxonomy" id="1314786"/>
    <lineage>
        <taxon>Eukaryota</taxon>
        <taxon>Fungi</taxon>
        <taxon>Dikarya</taxon>
        <taxon>Ascomycota</taxon>
        <taxon>Pezizomycotina</taxon>
        <taxon>Dothideomycetes</taxon>
        <taxon>Dothideomycetidae</taxon>
        <taxon>Mycosphaerellales</taxon>
        <taxon>Dissoconiaceae</taxon>
        <taxon>Dissoconium</taxon>
    </lineage>
</organism>
<dbReference type="SMART" id="SM01197">
    <property type="entry name" value="FANCL_C"/>
    <property type="match status" value="1"/>
</dbReference>
<reference evidence="5" key="3">
    <citation type="submission" date="2025-08" db="UniProtKB">
        <authorList>
            <consortium name="RefSeq"/>
        </authorList>
    </citation>
    <scope>IDENTIFICATION</scope>
    <source>
        <strain evidence="5">CBS 342.82</strain>
    </source>
</reference>
<sequence>MFVLDRRRGYEQDCHANHLDCPEEVILLAGSKGNVYTVTISHLTSCTCPVTIYSKTGEEKQCKHVLYVLHHVLKAPEHLRYQAAFLTSELKEIFAHAPLPSTVSAQGDADAGKRRPIEGDCPICFTELGGDDASVVWCRSSCGNNIHKVCFEAWERSKPPGQTTCPFCRAFWHPSTAVHQPQYEFDRATEVGRGGYLNVLKQLDYD</sequence>
<reference evidence="5" key="1">
    <citation type="submission" date="2020-01" db="EMBL/GenBank/DDBJ databases">
        <authorList>
            <consortium name="DOE Joint Genome Institute"/>
            <person name="Haridas S."/>
            <person name="Albert R."/>
            <person name="Binder M."/>
            <person name="Bloem J."/>
            <person name="Labutti K."/>
            <person name="Salamov A."/>
            <person name="Andreopoulos B."/>
            <person name="Baker S.E."/>
            <person name="Barry K."/>
            <person name="Bills G."/>
            <person name="Bluhm B.H."/>
            <person name="Cannon C."/>
            <person name="Castanera R."/>
            <person name="Culley D.E."/>
            <person name="Daum C."/>
            <person name="Ezra D."/>
            <person name="Gonzalez J.B."/>
            <person name="Henrissat B."/>
            <person name="Kuo A."/>
            <person name="Liang C."/>
            <person name="Lipzen A."/>
            <person name="Lutzoni F."/>
            <person name="Magnuson J."/>
            <person name="Mondo S."/>
            <person name="Nolan M."/>
            <person name="Ohm R."/>
            <person name="Pangilinan J."/>
            <person name="Park H.-J."/>
            <person name="Ramirez L."/>
            <person name="Alfaro M."/>
            <person name="Sun H."/>
            <person name="Tritt A."/>
            <person name="Yoshinaga Y."/>
            <person name="Zwiers L.-H."/>
            <person name="Turgeon B.G."/>
            <person name="Goodwin S.B."/>
            <person name="Spatafora J.W."/>
            <person name="Crous P.W."/>
            <person name="Grigoriev I.V."/>
        </authorList>
    </citation>
    <scope>NUCLEOTIDE SEQUENCE</scope>
    <source>
        <strain evidence="5">CBS 342.82</strain>
    </source>
</reference>
<protein>
    <recommendedName>
        <fullName evidence="6">RING-type domain-containing protein</fullName>
    </recommendedName>
</protein>
<evidence type="ECO:0000313" key="4">
    <source>
        <dbReference type="Proteomes" id="UP000504637"/>
    </source>
</evidence>
<dbReference type="AlphaFoldDB" id="A0A6J3LX19"/>
<dbReference type="Gene3D" id="3.30.40.10">
    <property type="entry name" value="Zinc/RING finger domain, C3HC4 (zinc finger)"/>
    <property type="match status" value="1"/>
</dbReference>
<dbReference type="Proteomes" id="UP000504637">
    <property type="component" value="Unplaced"/>
</dbReference>
<evidence type="ECO:0000313" key="5">
    <source>
        <dbReference type="RefSeq" id="XP_033457239.1"/>
    </source>
</evidence>
<dbReference type="InterPro" id="IPR007527">
    <property type="entry name" value="Znf_SWIM"/>
</dbReference>
<reference evidence="5" key="2">
    <citation type="submission" date="2020-04" db="EMBL/GenBank/DDBJ databases">
        <authorList>
            <consortium name="NCBI Genome Project"/>
        </authorList>
    </citation>
    <scope>NUCLEOTIDE SEQUENCE</scope>
    <source>
        <strain evidence="5">CBS 342.82</strain>
    </source>
</reference>
<evidence type="ECO:0000259" key="3">
    <source>
        <dbReference type="PROSITE" id="PS50966"/>
    </source>
</evidence>
<dbReference type="SMART" id="SM00184">
    <property type="entry name" value="RING"/>
    <property type="match status" value="1"/>
</dbReference>
<dbReference type="InterPro" id="IPR013083">
    <property type="entry name" value="Znf_RING/FYVE/PHD"/>
</dbReference>
<feature type="domain" description="RING-type" evidence="2">
    <location>
        <begin position="121"/>
        <end position="169"/>
    </location>
</feature>
<name>A0A6J3LX19_9PEZI</name>
<dbReference type="PANTHER" id="PTHR21540:SF0">
    <property type="entry name" value="PHD FAMILY PROTEIN"/>
    <property type="match status" value="1"/>
</dbReference>
<evidence type="ECO:0008006" key="6">
    <source>
        <dbReference type="Google" id="ProtNLM"/>
    </source>
</evidence>
<gene>
    <name evidence="5" type="ORF">K489DRAFT_343215</name>
</gene>
<evidence type="ECO:0000259" key="2">
    <source>
        <dbReference type="PROSITE" id="PS50089"/>
    </source>
</evidence>
<feature type="domain" description="SWIM-type" evidence="3">
    <location>
        <begin position="36"/>
        <end position="73"/>
    </location>
</feature>
<dbReference type="InterPro" id="IPR001841">
    <property type="entry name" value="Znf_RING"/>
</dbReference>
<dbReference type="PANTHER" id="PTHR21540">
    <property type="entry name" value="RING FINGER AND SWIM DOMAIN-CONTAINING PROTEIN 2"/>
    <property type="match status" value="1"/>
</dbReference>
<evidence type="ECO:0000256" key="1">
    <source>
        <dbReference type="PROSITE-ProRule" id="PRU00175"/>
    </source>
</evidence>
<keyword evidence="1" id="KW-0862">Zinc</keyword>
<dbReference type="Pfam" id="PF13639">
    <property type="entry name" value="zf-RING_2"/>
    <property type="match status" value="1"/>
</dbReference>
<dbReference type="GeneID" id="54360104"/>
<proteinExistence type="predicted"/>
<dbReference type="InterPro" id="IPR039903">
    <property type="entry name" value="Zswim2"/>
</dbReference>
<dbReference type="GO" id="GO:0008270">
    <property type="term" value="F:zinc ion binding"/>
    <property type="evidence" value="ECO:0007669"/>
    <property type="project" value="UniProtKB-KW"/>
</dbReference>
<dbReference type="SUPFAM" id="SSF57850">
    <property type="entry name" value="RING/U-box"/>
    <property type="match status" value="1"/>
</dbReference>
<keyword evidence="1" id="KW-0863">Zinc-finger</keyword>
<keyword evidence="4" id="KW-1185">Reference proteome</keyword>
<accession>A0A6J3LX19</accession>
<dbReference type="OrthoDB" id="2122982at2759"/>
<dbReference type="GO" id="GO:0061630">
    <property type="term" value="F:ubiquitin protein ligase activity"/>
    <property type="evidence" value="ECO:0007669"/>
    <property type="project" value="InterPro"/>
</dbReference>
<dbReference type="PROSITE" id="PS50089">
    <property type="entry name" value="ZF_RING_2"/>
    <property type="match status" value="1"/>
</dbReference>
<keyword evidence="1" id="KW-0479">Metal-binding</keyword>